<proteinExistence type="predicted"/>
<protein>
    <submittedName>
        <fullName evidence="2">Molybdopterin guanine dinucleotide biosynthesis accessory protein MobB</fullName>
    </submittedName>
</protein>
<name>A0A1H0KAR1_9BURK</name>
<gene>
    <name evidence="2" type="ORF">SAMN04489708_101158</name>
</gene>
<dbReference type="Proteomes" id="UP000199317">
    <property type="component" value="Unassembled WGS sequence"/>
</dbReference>
<sequence>MKVVGFAGFSNSGKTTLVERLIPLMRAHGLRVSVAKHAHHRFDIDRPGKDTWRHRTAGAYEVVASSDLRMALMREYEQPAEPVVHDLIARLDASVDWVFVEGFKESDLPKIEVWRSPSGDYPDQPLRFPHDPRIVAVAADVPGERLPLPPGALPVFDVHAPAVLADWLCASGELWAYCGPEARA</sequence>
<evidence type="ECO:0000313" key="2">
    <source>
        <dbReference type="EMBL" id="SDO53028.1"/>
    </source>
</evidence>
<dbReference type="GO" id="GO:0005525">
    <property type="term" value="F:GTP binding"/>
    <property type="evidence" value="ECO:0007669"/>
    <property type="project" value="InterPro"/>
</dbReference>
<dbReference type="GO" id="GO:0006777">
    <property type="term" value="P:Mo-molybdopterin cofactor biosynthetic process"/>
    <property type="evidence" value="ECO:0007669"/>
    <property type="project" value="InterPro"/>
</dbReference>
<reference evidence="3" key="1">
    <citation type="submission" date="2016-10" db="EMBL/GenBank/DDBJ databases">
        <authorList>
            <person name="Varghese N."/>
            <person name="Submissions S."/>
        </authorList>
    </citation>
    <scope>NUCLEOTIDE SEQUENCE [LARGE SCALE GENOMIC DNA]</scope>
    <source>
        <strain evidence="3">DSM 17101</strain>
    </source>
</reference>
<dbReference type="Gene3D" id="3.40.50.300">
    <property type="entry name" value="P-loop containing nucleotide triphosphate hydrolases"/>
    <property type="match status" value="1"/>
</dbReference>
<dbReference type="EMBL" id="FNJL01000001">
    <property type="protein sequence ID" value="SDO53028.1"/>
    <property type="molecule type" value="Genomic_DNA"/>
</dbReference>
<dbReference type="CDD" id="cd03116">
    <property type="entry name" value="MobB"/>
    <property type="match status" value="1"/>
</dbReference>
<evidence type="ECO:0000313" key="3">
    <source>
        <dbReference type="Proteomes" id="UP000199317"/>
    </source>
</evidence>
<keyword evidence="3" id="KW-1185">Reference proteome</keyword>
<dbReference type="OrthoDB" id="9804758at2"/>
<dbReference type="PANTHER" id="PTHR40072">
    <property type="entry name" value="MOLYBDOPTERIN-GUANINE DINUCLEOTIDE BIOSYNTHESIS ADAPTER PROTEIN-RELATED"/>
    <property type="match status" value="1"/>
</dbReference>
<evidence type="ECO:0000259" key="1">
    <source>
        <dbReference type="Pfam" id="PF03205"/>
    </source>
</evidence>
<dbReference type="InterPro" id="IPR052539">
    <property type="entry name" value="MGD_biosynthesis_adapter"/>
</dbReference>
<dbReference type="NCBIfam" id="TIGR00176">
    <property type="entry name" value="mobB"/>
    <property type="match status" value="1"/>
</dbReference>
<dbReference type="SUPFAM" id="SSF52540">
    <property type="entry name" value="P-loop containing nucleoside triphosphate hydrolases"/>
    <property type="match status" value="1"/>
</dbReference>
<feature type="domain" description="Molybdopterin-guanine dinucleotide biosynthesis protein B (MobB)" evidence="1">
    <location>
        <begin position="3"/>
        <end position="140"/>
    </location>
</feature>
<accession>A0A1H0KAR1</accession>
<dbReference type="AlphaFoldDB" id="A0A1H0KAR1"/>
<organism evidence="2 3">
    <name type="scientific">Paracidovorax cattleyae</name>
    <dbReference type="NCBI Taxonomy" id="80868"/>
    <lineage>
        <taxon>Bacteria</taxon>
        <taxon>Pseudomonadati</taxon>
        <taxon>Pseudomonadota</taxon>
        <taxon>Betaproteobacteria</taxon>
        <taxon>Burkholderiales</taxon>
        <taxon>Comamonadaceae</taxon>
        <taxon>Paracidovorax</taxon>
    </lineage>
</organism>
<dbReference type="RefSeq" id="WP_092831802.1">
    <property type="nucleotide sequence ID" value="NZ_CP028290.1"/>
</dbReference>
<dbReference type="PANTHER" id="PTHR40072:SF1">
    <property type="entry name" value="MOLYBDOPTERIN-GUANINE DINUCLEOTIDE BIOSYNTHESIS ADAPTER PROTEIN"/>
    <property type="match status" value="1"/>
</dbReference>
<dbReference type="Pfam" id="PF03205">
    <property type="entry name" value="MobB"/>
    <property type="match status" value="1"/>
</dbReference>
<dbReference type="InterPro" id="IPR004435">
    <property type="entry name" value="MobB_dom"/>
</dbReference>
<dbReference type="InterPro" id="IPR027417">
    <property type="entry name" value="P-loop_NTPase"/>
</dbReference>